<protein>
    <submittedName>
        <fullName evidence="1">Uncharacterized protein</fullName>
    </submittedName>
</protein>
<evidence type="ECO:0000313" key="1">
    <source>
        <dbReference type="EMBL" id="CEH15223.1"/>
    </source>
</evidence>
<keyword evidence="2" id="KW-1185">Reference proteome</keyword>
<organism evidence="1 2">
    <name type="scientific">Ceraceosorus bombacis</name>
    <dbReference type="NCBI Taxonomy" id="401625"/>
    <lineage>
        <taxon>Eukaryota</taxon>
        <taxon>Fungi</taxon>
        <taxon>Dikarya</taxon>
        <taxon>Basidiomycota</taxon>
        <taxon>Ustilaginomycotina</taxon>
        <taxon>Exobasidiomycetes</taxon>
        <taxon>Ceraceosorales</taxon>
        <taxon>Ceraceosoraceae</taxon>
        <taxon>Ceraceosorus</taxon>
    </lineage>
</organism>
<dbReference type="Proteomes" id="UP000054845">
    <property type="component" value="Unassembled WGS sequence"/>
</dbReference>
<proteinExistence type="predicted"/>
<sequence>MRQGKRRVPVIFKSPNVGYSVQLTPRTMLTIIILECPSSFFSQSRAIKKSVGSDFVASSS</sequence>
<reference evidence="2" key="1">
    <citation type="submission" date="2014-09" db="EMBL/GenBank/DDBJ databases">
        <authorList>
            <person name="Sharma Rahul"/>
            <person name="Thines Marco"/>
        </authorList>
    </citation>
    <scope>NUCLEOTIDE SEQUENCE [LARGE SCALE GENOMIC DNA]</scope>
</reference>
<name>A0A0P1BGW6_9BASI</name>
<evidence type="ECO:0000313" key="2">
    <source>
        <dbReference type="Proteomes" id="UP000054845"/>
    </source>
</evidence>
<dbReference type="EMBL" id="CCYA01000258">
    <property type="protein sequence ID" value="CEH15223.1"/>
    <property type="molecule type" value="Genomic_DNA"/>
</dbReference>
<dbReference type="AlphaFoldDB" id="A0A0P1BGW6"/>
<accession>A0A0P1BGW6</accession>